<accession>A0A5C3MHT9</accession>
<proteinExistence type="predicted"/>
<dbReference type="EMBL" id="ML213590">
    <property type="protein sequence ID" value="TFK44999.1"/>
    <property type="molecule type" value="Genomic_DNA"/>
</dbReference>
<evidence type="ECO:0000313" key="2">
    <source>
        <dbReference type="Proteomes" id="UP000308652"/>
    </source>
</evidence>
<keyword evidence="2" id="KW-1185">Reference proteome</keyword>
<name>A0A5C3MHT9_9AGAR</name>
<sequence length="54" mass="6145">AIILPEGVTSSLVKDVKLFFGMDDQYVEASIHHHWGDLLHRHPGTSKREQYTPS</sequence>
<protein>
    <submittedName>
        <fullName evidence="1">Uncharacterized protein</fullName>
    </submittedName>
</protein>
<dbReference type="AlphaFoldDB" id="A0A5C3MHT9"/>
<gene>
    <name evidence="1" type="ORF">BDQ12DRAFT_593556</name>
</gene>
<organism evidence="1 2">
    <name type="scientific">Crucibulum laeve</name>
    <dbReference type="NCBI Taxonomy" id="68775"/>
    <lineage>
        <taxon>Eukaryota</taxon>
        <taxon>Fungi</taxon>
        <taxon>Dikarya</taxon>
        <taxon>Basidiomycota</taxon>
        <taxon>Agaricomycotina</taxon>
        <taxon>Agaricomycetes</taxon>
        <taxon>Agaricomycetidae</taxon>
        <taxon>Agaricales</taxon>
        <taxon>Agaricineae</taxon>
        <taxon>Nidulariaceae</taxon>
        <taxon>Crucibulum</taxon>
    </lineage>
</organism>
<feature type="non-terminal residue" evidence="1">
    <location>
        <position position="1"/>
    </location>
</feature>
<reference evidence="1 2" key="1">
    <citation type="journal article" date="2019" name="Nat. Ecol. Evol.">
        <title>Megaphylogeny resolves global patterns of mushroom evolution.</title>
        <authorList>
            <person name="Varga T."/>
            <person name="Krizsan K."/>
            <person name="Foldi C."/>
            <person name="Dima B."/>
            <person name="Sanchez-Garcia M."/>
            <person name="Sanchez-Ramirez S."/>
            <person name="Szollosi G.J."/>
            <person name="Szarkandi J.G."/>
            <person name="Papp V."/>
            <person name="Albert L."/>
            <person name="Andreopoulos W."/>
            <person name="Angelini C."/>
            <person name="Antonin V."/>
            <person name="Barry K.W."/>
            <person name="Bougher N.L."/>
            <person name="Buchanan P."/>
            <person name="Buyck B."/>
            <person name="Bense V."/>
            <person name="Catcheside P."/>
            <person name="Chovatia M."/>
            <person name="Cooper J."/>
            <person name="Damon W."/>
            <person name="Desjardin D."/>
            <person name="Finy P."/>
            <person name="Geml J."/>
            <person name="Haridas S."/>
            <person name="Hughes K."/>
            <person name="Justo A."/>
            <person name="Karasinski D."/>
            <person name="Kautmanova I."/>
            <person name="Kiss B."/>
            <person name="Kocsube S."/>
            <person name="Kotiranta H."/>
            <person name="LaButti K.M."/>
            <person name="Lechner B.E."/>
            <person name="Liimatainen K."/>
            <person name="Lipzen A."/>
            <person name="Lukacs Z."/>
            <person name="Mihaltcheva S."/>
            <person name="Morgado L.N."/>
            <person name="Niskanen T."/>
            <person name="Noordeloos M.E."/>
            <person name="Ohm R.A."/>
            <person name="Ortiz-Santana B."/>
            <person name="Ovrebo C."/>
            <person name="Racz N."/>
            <person name="Riley R."/>
            <person name="Savchenko A."/>
            <person name="Shiryaev A."/>
            <person name="Soop K."/>
            <person name="Spirin V."/>
            <person name="Szebenyi C."/>
            <person name="Tomsovsky M."/>
            <person name="Tulloss R.E."/>
            <person name="Uehling J."/>
            <person name="Grigoriev I.V."/>
            <person name="Vagvolgyi C."/>
            <person name="Papp T."/>
            <person name="Martin F.M."/>
            <person name="Miettinen O."/>
            <person name="Hibbett D.S."/>
            <person name="Nagy L.G."/>
        </authorList>
    </citation>
    <scope>NUCLEOTIDE SEQUENCE [LARGE SCALE GENOMIC DNA]</scope>
    <source>
        <strain evidence="1 2">CBS 166.37</strain>
    </source>
</reference>
<dbReference type="Proteomes" id="UP000308652">
    <property type="component" value="Unassembled WGS sequence"/>
</dbReference>
<evidence type="ECO:0000313" key="1">
    <source>
        <dbReference type="EMBL" id="TFK44999.1"/>
    </source>
</evidence>